<evidence type="ECO:0000313" key="4">
    <source>
        <dbReference type="Proteomes" id="UP001231370"/>
    </source>
</evidence>
<evidence type="ECO:0000259" key="2">
    <source>
        <dbReference type="Pfam" id="PF13548"/>
    </source>
</evidence>
<feature type="transmembrane region" description="Helical" evidence="1">
    <location>
        <begin position="74"/>
        <end position="95"/>
    </location>
</feature>
<reference evidence="3 4" key="1">
    <citation type="submission" date="2023-01" db="EMBL/GenBank/DDBJ databases">
        <title>Novel diversity within Roseofilum (Cyanobacteria; Desertifilaceae) from marine benthic mats with descriptions of four novel species.</title>
        <authorList>
            <person name="Wang Y."/>
            <person name="Berthold D.E."/>
            <person name="Hu J."/>
            <person name="Lefler F.W."/>
            <person name="Laughinghouse H.D. IV."/>
        </authorList>
    </citation>
    <scope>NUCLEOTIDE SEQUENCE [LARGE SCALE GENOMIC DNA]</scope>
    <source>
        <strain evidence="3 4">BLCC-M91</strain>
    </source>
</reference>
<gene>
    <name evidence="3" type="ORF">PJF56_09135</name>
</gene>
<name>A0ABT7BIL4_9CYAN</name>
<evidence type="ECO:0000313" key="3">
    <source>
        <dbReference type="EMBL" id="MDJ1179027.1"/>
    </source>
</evidence>
<keyword evidence="4" id="KW-1185">Reference proteome</keyword>
<keyword evidence="1" id="KW-0472">Membrane</keyword>
<feature type="transmembrane region" description="Helical" evidence="1">
    <location>
        <begin position="132"/>
        <end position="151"/>
    </location>
</feature>
<feature type="transmembrane region" description="Helical" evidence="1">
    <location>
        <begin position="101"/>
        <end position="120"/>
    </location>
</feature>
<dbReference type="InterPro" id="IPR025196">
    <property type="entry name" value="DUF4126"/>
</dbReference>
<evidence type="ECO:0000256" key="1">
    <source>
        <dbReference type="SAM" id="Phobius"/>
    </source>
</evidence>
<protein>
    <submittedName>
        <fullName evidence="3">DUF4126 domain-containing protein</fullName>
    </submittedName>
</protein>
<dbReference type="RefSeq" id="WP_283762338.1">
    <property type="nucleotide sequence ID" value="NZ_JAQPOK010000073.1"/>
</dbReference>
<accession>A0ABT7BIL4</accession>
<dbReference type="EMBL" id="JAQPOK010000073">
    <property type="protein sequence ID" value="MDJ1179027.1"/>
    <property type="molecule type" value="Genomic_DNA"/>
</dbReference>
<sequence length="199" mass="22251">MIELLAALSASASAGLRIALPLLVIGLLHGDSLWSRVPILSLIPPQVVLGVLVSWSLFELLAPKQLLGQRVQQLLQIVFSPVVGTIMGMAIAQTTLEQTPWMIWIIGGVGGILALVLQLVQAGWFYRLRGLPLWAIFLQDLLCVFLVFFAFDAPEQGGLIALLLLWLAIRSSKEWYRWYVEQAKPGDYHHPRRHKRNPD</sequence>
<organism evidence="3 4">
    <name type="scientific">Roseofilum halophilum BLCC-M91</name>
    <dbReference type="NCBI Taxonomy" id="3022259"/>
    <lineage>
        <taxon>Bacteria</taxon>
        <taxon>Bacillati</taxon>
        <taxon>Cyanobacteriota</taxon>
        <taxon>Cyanophyceae</taxon>
        <taxon>Desertifilales</taxon>
        <taxon>Desertifilaceae</taxon>
        <taxon>Roseofilum</taxon>
        <taxon>Roseofilum halophilum</taxon>
    </lineage>
</organism>
<dbReference type="Pfam" id="PF13548">
    <property type="entry name" value="DUF4126"/>
    <property type="match status" value="1"/>
</dbReference>
<keyword evidence="1" id="KW-1133">Transmembrane helix</keyword>
<feature type="transmembrane region" description="Helical" evidence="1">
    <location>
        <begin position="43"/>
        <end position="62"/>
    </location>
</feature>
<dbReference type="Proteomes" id="UP001231370">
    <property type="component" value="Unassembled WGS sequence"/>
</dbReference>
<comment type="caution">
    <text evidence="3">The sequence shown here is derived from an EMBL/GenBank/DDBJ whole genome shotgun (WGS) entry which is preliminary data.</text>
</comment>
<proteinExistence type="predicted"/>
<keyword evidence="1" id="KW-0812">Transmembrane</keyword>
<feature type="domain" description="DUF4126" evidence="2">
    <location>
        <begin position="4"/>
        <end position="172"/>
    </location>
</feature>